<name>A0ABS2KY30_9NOCA</name>
<gene>
    <name evidence="1" type="ORF">JOE42_003570</name>
</gene>
<evidence type="ECO:0000313" key="1">
    <source>
        <dbReference type="EMBL" id="MBM7416837.1"/>
    </source>
</evidence>
<proteinExistence type="predicted"/>
<protein>
    <submittedName>
        <fullName evidence="1">Uncharacterized protein</fullName>
    </submittedName>
</protein>
<dbReference type="Proteomes" id="UP000703038">
    <property type="component" value="Unassembled WGS sequence"/>
</dbReference>
<accession>A0ABS2KY30</accession>
<organism evidence="1 2">
    <name type="scientific">Rhodococcoides corynebacterioides</name>
    <dbReference type="NCBI Taxonomy" id="53972"/>
    <lineage>
        <taxon>Bacteria</taxon>
        <taxon>Bacillati</taxon>
        <taxon>Actinomycetota</taxon>
        <taxon>Actinomycetes</taxon>
        <taxon>Mycobacteriales</taxon>
        <taxon>Nocardiaceae</taxon>
        <taxon>Rhodococcoides</taxon>
    </lineage>
</organism>
<keyword evidence="2" id="KW-1185">Reference proteome</keyword>
<reference evidence="1 2" key="1">
    <citation type="submission" date="2021-01" db="EMBL/GenBank/DDBJ databases">
        <title>Genomics of switchgrass bacterial isolates.</title>
        <authorList>
            <person name="Shade A."/>
        </authorList>
    </citation>
    <scope>NUCLEOTIDE SEQUENCE [LARGE SCALE GENOMIC DNA]</scope>
    <source>
        <strain evidence="1 2">PvP111</strain>
    </source>
</reference>
<dbReference type="RefSeq" id="WP_204869555.1">
    <property type="nucleotide sequence ID" value="NZ_JAFBBK010000001.1"/>
</dbReference>
<evidence type="ECO:0000313" key="2">
    <source>
        <dbReference type="Proteomes" id="UP000703038"/>
    </source>
</evidence>
<dbReference type="EMBL" id="JAFBBK010000001">
    <property type="protein sequence ID" value="MBM7416837.1"/>
    <property type="molecule type" value="Genomic_DNA"/>
</dbReference>
<comment type="caution">
    <text evidence="1">The sequence shown here is derived from an EMBL/GenBank/DDBJ whole genome shotgun (WGS) entry which is preliminary data.</text>
</comment>
<sequence length="212" mass="23174">MQNELFYGKLAAMSDSGVSPLPSVEDVLTDLLQLRKGFGMFTVHKLVGRNALIQLCGDGDIMDAYIGLKRDLERYTRSNKHEAAAAWSILADYESVMDRLVATAEFLAVDGQDAKDQRSARTWSDRGMHGLARDLVEFAEMRGNLGQDLIGVCVLLGTAGTIAIQVVQVASVQLERRAPHVLIGDIKHHSSDQMMVVDLEANAPIAHNVDEA</sequence>